<dbReference type="Gene3D" id="2.60.120.260">
    <property type="entry name" value="Galactose-binding domain-like"/>
    <property type="match status" value="2"/>
</dbReference>
<evidence type="ECO:0000256" key="5">
    <source>
        <dbReference type="ARBA" id="ARBA00023180"/>
    </source>
</evidence>
<evidence type="ECO:0000313" key="9">
    <source>
        <dbReference type="RefSeq" id="XP_022307762.1"/>
    </source>
</evidence>
<dbReference type="PROSITE" id="PS50287">
    <property type="entry name" value="SRCR_2"/>
    <property type="match status" value="1"/>
</dbReference>
<protein>
    <submittedName>
        <fullName evidence="9">Deleted in malignant brain tumors 1 protein-like</fullName>
    </submittedName>
</protein>
<comment type="caution">
    <text evidence="6">Lacks conserved residue(s) required for the propagation of feature annotation.</text>
</comment>
<dbReference type="RefSeq" id="XP_022307762.1">
    <property type="nucleotide sequence ID" value="XM_022452054.1"/>
</dbReference>
<dbReference type="GO" id="GO:0016020">
    <property type="term" value="C:membrane"/>
    <property type="evidence" value="ECO:0007669"/>
    <property type="project" value="InterPro"/>
</dbReference>
<evidence type="ECO:0000313" key="8">
    <source>
        <dbReference type="Proteomes" id="UP000694844"/>
    </source>
</evidence>
<dbReference type="SMART" id="SM00202">
    <property type="entry name" value="SR"/>
    <property type="match status" value="1"/>
</dbReference>
<dbReference type="Proteomes" id="UP000694844">
    <property type="component" value="Chromosome 9"/>
</dbReference>
<evidence type="ECO:0000256" key="4">
    <source>
        <dbReference type="ARBA" id="ARBA00023170"/>
    </source>
</evidence>
<dbReference type="FunFam" id="3.10.250.10:FF:000007">
    <property type="entry name" value="Soluble scavenger receptor cysteine-rich domain-containing protein SSC5D"/>
    <property type="match status" value="1"/>
</dbReference>
<keyword evidence="2" id="KW-0677">Repeat</keyword>
<evidence type="ECO:0000256" key="1">
    <source>
        <dbReference type="ARBA" id="ARBA00022729"/>
    </source>
</evidence>
<evidence type="ECO:0000256" key="3">
    <source>
        <dbReference type="ARBA" id="ARBA00023157"/>
    </source>
</evidence>
<gene>
    <name evidence="9" type="primary">LOC111113766</name>
</gene>
<dbReference type="OrthoDB" id="6043889at2759"/>
<dbReference type="InterPro" id="IPR008979">
    <property type="entry name" value="Galactose-bd-like_sf"/>
</dbReference>
<accession>A0A8B8BWL4</accession>
<dbReference type="AlphaFoldDB" id="A0A8B8BWL4"/>
<dbReference type="InterPro" id="IPR001190">
    <property type="entry name" value="SRCR"/>
</dbReference>
<keyword evidence="4" id="KW-0675">Receptor</keyword>
<dbReference type="Pfam" id="PF22633">
    <property type="entry name" value="F5_F8_type_C_2"/>
    <property type="match status" value="1"/>
</dbReference>
<keyword evidence="8" id="KW-1185">Reference proteome</keyword>
<evidence type="ECO:0000256" key="6">
    <source>
        <dbReference type="PROSITE-ProRule" id="PRU00196"/>
    </source>
</evidence>
<dbReference type="SUPFAM" id="SSF56487">
    <property type="entry name" value="SRCR-like"/>
    <property type="match status" value="1"/>
</dbReference>
<dbReference type="GeneID" id="111113766"/>
<sequence length="280" mass="31096">MVQSLPMRQSGPVQARIQKMFPENLALKKDTRMSTRFQTAIDTSVRAVDGNTEQRMRSCTMTASGQQQVWWQVDLGTERSVSHVTVYYQTKQSDREARIRLGGGRIAGSGRIELFDGTQWGTVCDDLFDAKDGGVACVMAGYLPDNVKVREEAYFGSGSGPILLDDLMCVGNETDLTSCGNAFLNRPNCRHNEDVGVECQGGSTMAGFKIFVSGSKEWQTGHECYHHSDLTAPPDVMNVTCSTHGRYVTFYNERKASTVYPLTYSKFAYIQLCEMEVLGQ</sequence>
<keyword evidence="1" id="KW-0732">Signal</keyword>
<dbReference type="PROSITE" id="PS00420">
    <property type="entry name" value="SRCR_1"/>
    <property type="match status" value="1"/>
</dbReference>
<dbReference type="InterPro" id="IPR036772">
    <property type="entry name" value="SRCR-like_dom_sf"/>
</dbReference>
<evidence type="ECO:0000256" key="2">
    <source>
        <dbReference type="ARBA" id="ARBA00022737"/>
    </source>
</evidence>
<feature type="domain" description="SRCR" evidence="7">
    <location>
        <begin position="99"/>
        <end position="200"/>
    </location>
</feature>
<keyword evidence="3 6" id="KW-1015">Disulfide bond</keyword>
<dbReference type="KEGG" id="cvn:111113766"/>
<name>A0A8B8BWL4_CRAVI</name>
<dbReference type="PRINTS" id="PR00258">
    <property type="entry name" value="SPERACTRCPTR"/>
</dbReference>
<feature type="disulfide bond" evidence="6">
    <location>
        <begin position="169"/>
        <end position="179"/>
    </location>
</feature>
<keyword evidence="5" id="KW-0325">Glycoprotein</keyword>
<dbReference type="PANTHER" id="PTHR48071:SF18">
    <property type="entry name" value="DELETED IN MALIGNANT BRAIN TUMORS 1 PROTEIN-RELATED"/>
    <property type="match status" value="1"/>
</dbReference>
<proteinExistence type="predicted"/>
<dbReference type="SUPFAM" id="SSF49785">
    <property type="entry name" value="Galactose-binding domain-like"/>
    <property type="match status" value="1"/>
</dbReference>
<reference evidence="9" key="1">
    <citation type="submission" date="2025-08" db="UniProtKB">
        <authorList>
            <consortium name="RefSeq"/>
        </authorList>
    </citation>
    <scope>IDENTIFICATION</scope>
    <source>
        <tissue evidence="9">Whole sample</tissue>
    </source>
</reference>
<evidence type="ECO:0000259" key="7">
    <source>
        <dbReference type="PROSITE" id="PS50287"/>
    </source>
</evidence>
<dbReference type="PANTHER" id="PTHR48071">
    <property type="entry name" value="SRCR DOMAIN-CONTAINING PROTEIN"/>
    <property type="match status" value="1"/>
</dbReference>
<dbReference type="Pfam" id="PF00530">
    <property type="entry name" value="SRCR"/>
    <property type="match status" value="1"/>
</dbReference>
<organism evidence="8 9">
    <name type="scientific">Crassostrea virginica</name>
    <name type="common">Eastern oyster</name>
    <dbReference type="NCBI Taxonomy" id="6565"/>
    <lineage>
        <taxon>Eukaryota</taxon>
        <taxon>Metazoa</taxon>
        <taxon>Spiralia</taxon>
        <taxon>Lophotrochozoa</taxon>
        <taxon>Mollusca</taxon>
        <taxon>Bivalvia</taxon>
        <taxon>Autobranchia</taxon>
        <taxon>Pteriomorphia</taxon>
        <taxon>Ostreida</taxon>
        <taxon>Ostreoidea</taxon>
        <taxon>Ostreidae</taxon>
        <taxon>Crassostrea</taxon>
    </lineage>
</organism>